<protein>
    <submittedName>
        <fullName evidence="2">SRPBCC family protein</fullName>
    </submittedName>
</protein>
<reference evidence="1" key="3">
    <citation type="submission" date="2020-07" db="EMBL/GenBank/DDBJ databases">
        <authorList>
            <person name="Yang C."/>
        </authorList>
    </citation>
    <scope>NUCLEOTIDE SEQUENCE</scope>
    <source>
        <strain evidence="1">Cx-624</strain>
    </source>
</reference>
<dbReference type="Gene3D" id="3.30.530.20">
    <property type="match status" value="1"/>
</dbReference>
<dbReference type="Proteomes" id="UP000515349">
    <property type="component" value="Chromosome"/>
</dbReference>
<dbReference type="SUPFAM" id="SSF55961">
    <property type="entry name" value="Bet v1-like"/>
    <property type="match status" value="1"/>
</dbReference>
<dbReference type="EMBL" id="JACEUX010000001">
    <property type="protein sequence ID" value="MBA5245958.1"/>
    <property type="molecule type" value="Genomic_DNA"/>
</dbReference>
<organism evidence="2 3">
    <name type="scientific">Marnyiella aurantia</name>
    <dbReference type="NCBI Taxonomy" id="2758037"/>
    <lineage>
        <taxon>Bacteria</taxon>
        <taxon>Pseudomonadati</taxon>
        <taxon>Bacteroidota</taxon>
        <taxon>Flavobacteriia</taxon>
        <taxon>Flavobacteriales</taxon>
        <taxon>Weeksellaceae</taxon>
        <taxon>Marnyiella</taxon>
    </lineage>
</organism>
<evidence type="ECO:0000313" key="4">
    <source>
        <dbReference type="Proteomes" id="UP000539710"/>
    </source>
</evidence>
<reference evidence="2 3" key="1">
    <citation type="submission" date="2020-07" db="EMBL/GenBank/DDBJ databases">
        <title>Chryseobacterium sp.cx-624.</title>
        <authorList>
            <person name="Yang C."/>
        </authorList>
    </citation>
    <scope>NUCLEOTIDE SEQUENCE [LARGE SCALE GENOMIC DNA]</scope>
    <source>
        <strain evidence="2">Cx-624</strain>
        <strain evidence="3">cx-624</strain>
    </source>
</reference>
<evidence type="ECO:0000313" key="3">
    <source>
        <dbReference type="Proteomes" id="UP000515349"/>
    </source>
</evidence>
<sequence>MPRIELSTEISSSVQICFDLSRSVDLHKLSTAKTDEEAVAGKTGGLLDLNETVTWRATHFFIRQNLTTKITALQSPIYFVDEQLNGIFKSLRHQHIFTQDGDKVIMTDIFDFESPAGILGQLFNRLMLTSYMRKFLMERNQIIKQFAESDRWTEVMDPKNYK</sequence>
<evidence type="ECO:0000313" key="2">
    <source>
        <dbReference type="EMBL" id="QMS98648.1"/>
    </source>
</evidence>
<dbReference type="KEGG" id="cbau:H1R16_01135"/>
<proteinExistence type="predicted"/>
<dbReference type="RefSeq" id="WP_181886066.1">
    <property type="nucleotide sequence ID" value="NZ_CP059472.1"/>
</dbReference>
<dbReference type="CDD" id="cd07820">
    <property type="entry name" value="SRPBCC_3"/>
    <property type="match status" value="1"/>
</dbReference>
<name>A0A7D7QSS8_9FLAO</name>
<dbReference type="InterPro" id="IPR023393">
    <property type="entry name" value="START-like_dom_sf"/>
</dbReference>
<dbReference type="Proteomes" id="UP000539710">
    <property type="component" value="Unassembled WGS sequence"/>
</dbReference>
<dbReference type="EMBL" id="CP059472">
    <property type="protein sequence ID" value="QMS98648.1"/>
    <property type="molecule type" value="Genomic_DNA"/>
</dbReference>
<dbReference type="AlphaFoldDB" id="A0A7D7QSS8"/>
<evidence type="ECO:0000313" key="1">
    <source>
        <dbReference type="EMBL" id="MBA5245958.1"/>
    </source>
</evidence>
<keyword evidence="4" id="KW-1185">Reference proteome</keyword>
<accession>A0A7D7QSS8</accession>
<reference evidence="4" key="2">
    <citation type="submission" date="2020-07" db="EMBL/GenBank/DDBJ databases">
        <title>Flavobacterium sp. xlx-214.</title>
        <authorList>
            <person name="Yang C."/>
        </authorList>
    </citation>
    <scope>NUCLEOTIDE SEQUENCE [LARGE SCALE GENOMIC DNA]</scope>
    <source>
        <strain evidence="4">CX-624</strain>
    </source>
</reference>
<gene>
    <name evidence="2" type="ORF">H1R16_01135</name>
    <name evidence="1" type="ORF">H2507_02135</name>
</gene>